<dbReference type="PANTHER" id="PTHR23517:SF13">
    <property type="entry name" value="MAJOR FACILITATOR SUPERFAMILY MFS_1"/>
    <property type="match status" value="1"/>
</dbReference>
<feature type="transmembrane region" description="Helical" evidence="7">
    <location>
        <begin position="268"/>
        <end position="290"/>
    </location>
</feature>
<keyword evidence="5 7" id="KW-1133">Transmembrane helix</keyword>
<dbReference type="RefSeq" id="WP_048940391.1">
    <property type="nucleotide sequence ID" value="NZ_CP012077.1"/>
</dbReference>
<keyword evidence="6 7" id="KW-0472">Membrane</keyword>
<keyword evidence="4 7" id="KW-0812">Transmembrane</keyword>
<accession>A0AAN1RVU0</accession>
<feature type="transmembrane region" description="Helical" evidence="7">
    <location>
        <begin position="296"/>
        <end position="318"/>
    </location>
</feature>
<dbReference type="Gene3D" id="1.20.1250.20">
    <property type="entry name" value="MFS general substrate transporter like domains"/>
    <property type="match status" value="1"/>
</dbReference>
<dbReference type="SUPFAM" id="SSF103473">
    <property type="entry name" value="MFS general substrate transporter"/>
    <property type="match status" value="1"/>
</dbReference>
<name>A0AAN1RVU0_9BORD</name>
<feature type="transmembrane region" description="Helical" evidence="7">
    <location>
        <begin position="207"/>
        <end position="227"/>
    </location>
</feature>
<protein>
    <submittedName>
        <fullName evidence="8">MFS transporter</fullName>
    </submittedName>
</protein>
<feature type="transmembrane region" description="Helical" evidence="7">
    <location>
        <begin position="330"/>
        <end position="352"/>
    </location>
</feature>
<dbReference type="InterPro" id="IPR011701">
    <property type="entry name" value="MFS"/>
</dbReference>
<feature type="transmembrane region" description="Helical" evidence="7">
    <location>
        <begin position="364"/>
        <end position="385"/>
    </location>
</feature>
<dbReference type="GO" id="GO:0005886">
    <property type="term" value="C:plasma membrane"/>
    <property type="evidence" value="ECO:0007669"/>
    <property type="project" value="UniProtKB-SubCell"/>
</dbReference>
<organism evidence="8 9">
    <name type="scientific">Bordetella hinzii</name>
    <dbReference type="NCBI Taxonomy" id="103855"/>
    <lineage>
        <taxon>Bacteria</taxon>
        <taxon>Pseudomonadati</taxon>
        <taxon>Pseudomonadota</taxon>
        <taxon>Betaproteobacteria</taxon>
        <taxon>Burkholderiales</taxon>
        <taxon>Alcaligenaceae</taxon>
        <taxon>Bordetella</taxon>
    </lineage>
</organism>
<proteinExistence type="predicted"/>
<comment type="subcellular location">
    <subcellularLocation>
        <location evidence="1">Cell membrane</location>
        <topology evidence="1">Multi-pass membrane protein</topology>
    </subcellularLocation>
</comment>
<feature type="transmembrane region" description="Helical" evidence="7">
    <location>
        <begin position="97"/>
        <end position="122"/>
    </location>
</feature>
<evidence type="ECO:0000256" key="5">
    <source>
        <dbReference type="ARBA" id="ARBA00022989"/>
    </source>
</evidence>
<evidence type="ECO:0000256" key="1">
    <source>
        <dbReference type="ARBA" id="ARBA00004651"/>
    </source>
</evidence>
<dbReference type="InterPro" id="IPR036259">
    <property type="entry name" value="MFS_trans_sf"/>
</dbReference>
<evidence type="ECO:0000256" key="7">
    <source>
        <dbReference type="SAM" id="Phobius"/>
    </source>
</evidence>
<dbReference type="PROSITE" id="PS00216">
    <property type="entry name" value="SUGAR_TRANSPORT_1"/>
    <property type="match status" value="1"/>
</dbReference>
<sequence length="390" mass="40241">MSASPPVRALLLPAATLGLFLAASSAPTPLYRLYQQAWGFSPSLLTLVFSVYAFSLLVALLTTGALSDHLGRRPVILAALVLEMASMAVFARADSVAWLMLARIVQGFATGIAGSALGAALLDVHHERGALVNTLAPMLGMALGVMGVTGWMALHHGTAATVFWTLLALFALLAVGVWRMRESAPRRPGAWASLRPRVRVPPPAREAFVRTAPMSMAVWALGGFYMSLGPSLLADVTGLAGLGGWAVCINTLSAAAGILLLRRRSARFLLSAGAVGLVAGLAILLVGTHLAHTPALLLASVVAGMGFGVGFQGALRMVMPLAEPHERGSLLAAVYVLSYLALSLPAIGAGLLAQRLGLVPATDVYGAGLIGLALMALASTARPLARRAGA</sequence>
<reference evidence="9" key="1">
    <citation type="submission" date="2017-10" db="EMBL/GenBank/DDBJ databases">
        <title>Whole genome sequencing of various Bordetella species.</title>
        <authorList>
            <person name="Weigand M.R."/>
            <person name="Loparev V."/>
            <person name="Peng Y."/>
            <person name="Bowden K.E."/>
            <person name="Tondella M.L."/>
            <person name="Williams M.M."/>
        </authorList>
    </citation>
    <scope>NUCLEOTIDE SEQUENCE [LARGE SCALE GENOMIC DNA]</scope>
    <source>
        <strain evidence="9">H720</strain>
    </source>
</reference>
<evidence type="ECO:0000256" key="4">
    <source>
        <dbReference type="ARBA" id="ARBA00022692"/>
    </source>
</evidence>
<feature type="transmembrane region" description="Helical" evidence="7">
    <location>
        <begin position="160"/>
        <end position="178"/>
    </location>
</feature>
<evidence type="ECO:0000256" key="2">
    <source>
        <dbReference type="ARBA" id="ARBA00022448"/>
    </source>
</evidence>
<feature type="transmembrane region" description="Helical" evidence="7">
    <location>
        <begin position="74"/>
        <end position="91"/>
    </location>
</feature>
<keyword evidence="3" id="KW-1003">Cell membrane</keyword>
<evidence type="ECO:0000313" key="9">
    <source>
        <dbReference type="Proteomes" id="UP000282741"/>
    </source>
</evidence>
<dbReference type="EMBL" id="CP024172">
    <property type="protein sequence ID" value="AZW16974.1"/>
    <property type="molecule type" value="Genomic_DNA"/>
</dbReference>
<evidence type="ECO:0000256" key="3">
    <source>
        <dbReference type="ARBA" id="ARBA00022475"/>
    </source>
</evidence>
<dbReference type="Pfam" id="PF07690">
    <property type="entry name" value="MFS_1"/>
    <property type="match status" value="1"/>
</dbReference>
<evidence type="ECO:0000313" key="8">
    <source>
        <dbReference type="EMBL" id="AZW16974.1"/>
    </source>
</evidence>
<evidence type="ECO:0000256" key="6">
    <source>
        <dbReference type="ARBA" id="ARBA00023136"/>
    </source>
</evidence>
<dbReference type="AlphaFoldDB" id="A0AAN1RVU0"/>
<gene>
    <name evidence="8" type="ORF">CS347_09430</name>
</gene>
<dbReference type="InterPro" id="IPR005829">
    <property type="entry name" value="Sugar_transporter_CS"/>
</dbReference>
<feature type="transmembrane region" description="Helical" evidence="7">
    <location>
        <begin position="41"/>
        <end position="62"/>
    </location>
</feature>
<feature type="transmembrane region" description="Helical" evidence="7">
    <location>
        <begin position="239"/>
        <end position="261"/>
    </location>
</feature>
<keyword evidence="2" id="KW-0813">Transport</keyword>
<dbReference type="PANTHER" id="PTHR23517">
    <property type="entry name" value="RESISTANCE PROTEIN MDTM, PUTATIVE-RELATED-RELATED"/>
    <property type="match status" value="1"/>
</dbReference>
<dbReference type="GO" id="GO:0022857">
    <property type="term" value="F:transmembrane transporter activity"/>
    <property type="evidence" value="ECO:0007669"/>
    <property type="project" value="InterPro"/>
</dbReference>
<feature type="transmembrane region" description="Helical" evidence="7">
    <location>
        <begin position="134"/>
        <end position="154"/>
    </location>
</feature>
<dbReference type="InterPro" id="IPR050171">
    <property type="entry name" value="MFS_Transporters"/>
</dbReference>
<dbReference type="Proteomes" id="UP000282741">
    <property type="component" value="Chromosome"/>
</dbReference>